<dbReference type="AlphaFoldDB" id="F0RQJ9"/>
<evidence type="ECO:0000256" key="3">
    <source>
        <dbReference type="ARBA" id="ARBA00022759"/>
    </source>
</evidence>
<evidence type="ECO:0000313" key="9">
    <source>
        <dbReference type="EMBL" id="ADY27558.1"/>
    </source>
</evidence>
<keyword evidence="9" id="KW-0614">Plasmid</keyword>
<reference evidence="9 10" key="2">
    <citation type="journal article" date="2012" name="Stand. Genomic Sci.">
        <title>Complete genome sequence of the orange-red pigmented, radioresistant Deinococcus proteolyticus type strain (MRP(T)).</title>
        <authorList>
            <person name="Copeland A."/>
            <person name="Zeytun A."/>
            <person name="Yassawong M."/>
            <person name="Nolan M."/>
            <person name="Lucas S."/>
            <person name="Hammon N."/>
            <person name="Deshpande S."/>
            <person name="Cheng J.F."/>
            <person name="Han C."/>
            <person name="Tapia R."/>
            <person name="Goodwin L.A."/>
            <person name="Pitluck S."/>
            <person name="Mavromatis K."/>
            <person name="Liolios K."/>
            <person name="Pagani I."/>
            <person name="Ivanova N."/>
            <person name="Mikhailova N."/>
            <person name="Pati A."/>
            <person name="Chen A."/>
            <person name="Palaniappan K."/>
            <person name="Land M."/>
            <person name="Hauser L."/>
            <person name="Jeffries C.D."/>
            <person name="Brambilla E.M."/>
            <person name="Rohde M."/>
            <person name="Sikorski J."/>
            <person name="Pukall R."/>
            <person name="Goker M."/>
            <person name="Detter J.C."/>
            <person name="Woyke T."/>
            <person name="Bristow J."/>
            <person name="Eisen J.A."/>
            <person name="Markowitz V."/>
            <person name="Hugenholtz P."/>
            <person name="Kyrpides N.C."/>
            <person name="Klenk H.P."/>
            <person name="Lapidus A."/>
        </authorList>
    </citation>
    <scope>NUCLEOTIDE SEQUENCE [LARGE SCALE GENOMIC DNA]</scope>
    <source>
        <strain evidence="10">ATCC 35074 / DSM 20540 / JCM 6276 / NBRC 101906 / NCIMB 13154 / VKM Ac-1939 / CCM 2703 / MRP</strain>
        <plasmid evidence="10">Plasmid pDEIPR02</plasmid>
    </source>
</reference>
<keyword evidence="2 6" id="KW-0540">Nuclease</keyword>
<keyword evidence="3 6" id="KW-0255">Endonuclease</keyword>
<reference evidence="10" key="1">
    <citation type="submission" date="2011-02" db="EMBL/GenBank/DDBJ databases">
        <title>The complete sequence of plasmid2 of Deinococcus proteolyticus DSM 20540.</title>
        <authorList>
            <consortium name="US DOE Joint Genome Institute (JGI-PGF)"/>
            <person name="Lucas S."/>
            <person name="Copeland A."/>
            <person name="Lapidus A."/>
            <person name="Bruce D."/>
            <person name="Goodwin L."/>
            <person name="Pitluck S."/>
            <person name="Kyrpides N."/>
            <person name="Mavromatis K."/>
            <person name="Pagani I."/>
            <person name="Ivanova N."/>
            <person name="Ovchinnikova G."/>
            <person name="Zeytun A."/>
            <person name="Detter J.C."/>
            <person name="Han C."/>
            <person name="Land M."/>
            <person name="Hauser L."/>
            <person name="Markowitz V."/>
            <person name="Cheng J.-F."/>
            <person name="Hugenholtz P."/>
            <person name="Woyke T."/>
            <person name="Wu D."/>
            <person name="Pukall R."/>
            <person name="Steenblock K."/>
            <person name="Brambilla E."/>
            <person name="Klenk H.-P."/>
            <person name="Eisen J.A."/>
        </authorList>
    </citation>
    <scope>NUCLEOTIDE SEQUENCE [LARGE SCALE GENOMIC DNA]</scope>
    <source>
        <strain evidence="10">ATCC 35074 / DSM 20540 / JCM 6276 / NBRC 101906 / NCIMB 13154 / VKM Ac-1939 / CCM 2703 / MRP</strain>
        <plasmid evidence="10">Plasmid pDEIPR02</plasmid>
    </source>
</reference>
<sequence>MTPSWQTAGTDLCSIRNLLRMLRTQSTEHTPEELAQFINEHVHQQNILTQIIGLSEVQYHGRAASTADQGSYLTIIKPDGSIQIHKSKGVKPMNWQPKTNEIYARVENGECVLTALRHRPEELVRITFLETVIAQAFILAEEGGFILQGSESEMQEVLAHHPEIIEPGLIVLERELMVSSGGIDLYARDSTGRYVVVELKRARATQSAVSQLARYVRSIQLALPAGSEVRGILAAPDITKPALLELQARKLEFKEIKALPSIKKDVSPTLFE</sequence>
<keyword evidence="1 6" id="KW-0963">Cytoplasm</keyword>
<dbReference type="HOGENOM" id="CLU_069350_1_0_0"/>
<geneLocation type="plasmid" evidence="9 10">
    <name>pDEIPR02</name>
</geneLocation>
<organism evidence="9 10">
    <name type="scientific">Deinococcus proteolyticus (strain ATCC 35074 / DSM 20540 / JCM 6276 / NBRC 101906 / NCIMB 13154 / VKM Ac-1939 / CCM 2703 / MRP)</name>
    <dbReference type="NCBI Taxonomy" id="693977"/>
    <lineage>
        <taxon>Bacteria</taxon>
        <taxon>Thermotogati</taxon>
        <taxon>Deinococcota</taxon>
        <taxon>Deinococci</taxon>
        <taxon>Deinococcales</taxon>
        <taxon>Deinococcaceae</taxon>
        <taxon>Deinococcus</taxon>
    </lineage>
</organism>
<keyword evidence="5 6" id="KW-0238">DNA-binding</keyword>
<dbReference type="InterPro" id="IPR002793">
    <property type="entry name" value="Endonuclease_NucS"/>
</dbReference>
<evidence type="ECO:0000259" key="7">
    <source>
        <dbReference type="Pfam" id="PF01939"/>
    </source>
</evidence>
<evidence type="ECO:0000256" key="5">
    <source>
        <dbReference type="ARBA" id="ARBA00023125"/>
    </source>
</evidence>
<comment type="function">
    <text evidence="6">Cleaves both 3' and 5' ssDNA extremities of branched DNA structures.</text>
</comment>
<dbReference type="InterPro" id="IPR048302">
    <property type="entry name" value="NucS_N"/>
</dbReference>
<dbReference type="GO" id="GO:0005737">
    <property type="term" value="C:cytoplasm"/>
    <property type="evidence" value="ECO:0007669"/>
    <property type="project" value="UniProtKB-SubCell"/>
</dbReference>
<proteinExistence type="inferred from homology"/>
<dbReference type="EC" id="3.1.-.-" evidence="6"/>
<evidence type="ECO:0000313" key="10">
    <source>
        <dbReference type="Proteomes" id="UP000007718"/>
    </source>
</evidence>
<dbReference type="Gene3D" id="3.40.1350.10">
    <property type="match status" value="1"/>
</dbReference>
<comment type="subcellular location">
    <subcellularLocation>
        <location evidence="6">Cytoplasm</location>
    </subcellularLocation>
</comment>
<dbReference type="KEGG" id="dpt:Deipr_2440"/>
<evidence type="ECO:0000259" key="8">
    <source>
        <dbReference type="Pfam" id="PF21003"/>
    </source>
</evidence>
<evidence type="ECO:0000256" key="4">
    <source>
        <dbReference type="ARBA" id="ARBA00022801"/>
    </source>
</evidence>
<evidence type="ECO:0000256" key="2">
    <source>
        <dbReference type="ARBA" id="ARBA00022722"/>
    </source>
</evidence>
<evidence type="ECO:0000256" key="6">
    <source>
        <dbReference type="HAMAP-Rule" id="MF_00722"/>
    </source>
</evidence>
<dbReference type="PANTHER" id="PTHR38814">
    <property type="entry name" value="ENDONUCLEASE NUCS"/>
    <property type="match status" value="1"/>
</dbReference>
<dbReference type="Pfam" id="PF21003">
    <property type="entry name" value="NucS_N"/>
    <property type="match status" value="1"/>
</dbReference>
<dbReference type="Gene3D" id="2.70.180.20">
    <property type="match status" value="1"/>
</dbReference>
<dbReference type="NCBIfam" id="NF003270">
    <property type="entry name" value="PRK04247.1"/>
    <property type="match status" value="1"/>
</dbReference>
<dbReference type="GO" id="GO:0000014">
    <property type="term" value="F:single-stranded DNA endodeoxyribonuclease activity"/>
    <property type="evidence" value="ECO:0007669"/>
    <property type="project" value="UniProtKB-UniRule"/>
</dbReference>
<keyword evidence="10" id="KW-1185">Reference proteome</keyword>
<dbReference type="Pfam" id="PF01939">
    <property type="entry name" value="NucS_C"/>
    <property type="match status" value="1"/>
</dbReference>
<dbReference type="PANTHER" id="PTHR38814:SF1">
    <property type="entry name" value="ENDONUCLEASE NUCS"/>
    <property type="match status" value="1"/>
</dbReference>
<dbReference type="Proteomes" id="UP000007718">
    <property type="component" value="Plasmid pDEIPR02"/>
</dbReference>
<dbReference type="CDD" id="cd22341">
    <property type="entry name" value="NucS-like"/>
    <property type="match status" value="1"/>
</dbReference>
<dbReference type="InterPro" id="IPR048301">
    <property type="entry name" value="NucS_C"/>
</dbReference>
<gene>
    <name evidence="6" type="primary">nucS</name>
    <name evidence="9" type="ordered locus">Deipr_2440</name>
</gene>
<comment type="similarity">
    <text evidence="6">Belongs to the NucS endonuclease family.</text>
</comment>
<dbReference type="GO" id="GO:0003677">
    <property type="term" value="F:DNA binding"/>
    <property type="evidence" value="ECO:0007669"/>
    <property type="project" value="UniProtKB-KW"/>
</dbReference>
<protein>
    <recommendedName>
        <fullName evidence="6">Endonuclease NucS</fullName>
        <ecNumber evidence="6">3.1.-.-</ecNumber>
    </recommendedName>
</protein>
<feature type="domain" description="Endonuclease NucS N-terminal PH-like" evidence="8">
    <location>
        <begin position="50"/>
        <end position="138"/>
    </location>
</feature>
<feature type="domain" description="Endonuclease NucS C-terminal" evidence="7">
    <location>
        <begin position="150"/>
        <end position="258"/>
    </location>
</feature>
<dbReference type="EMBL" id="CP002538">
    <property type="protein sequence ID" value="ADY27558.1"/>
    <property type="molecule type" value="Genomic_DNA"/>
</dbReference>
<evidence type="ECO:0000256" key="1">
    <source>
        <dbReference type="ARBA" id="ARBA00022490"/>
    </source>
</evidence>
<name>F0RQJ9_DEIPM</name>
<dbReference type="HAMAP" id="MF_00722">
    <property type="entry name" value="NucS"/>
    <property type="match status" value="1"/>
</dbReference>
<accession>F0RQJ9</accession>
<dbReference type="InterPro" id="IPR011856">
    <property type="entry name" value="tRNA_endonuc-like_dom_sf"/>
</dbReference>
<dbReference type="InterPro" id="IPR049173">
    <property type="entry name" value="NucS_N_sf"/>
</dbReference>
<keyword evidence="4 6" id="KW-0378">Hydrolase</keyword>